<evidence type="ECO:0000313" key="4">
    <source>
        <dbReference type="Proteomes" id="UP001142489"/>
    </source>
</evidence>
<dbReference type="OrthoDB" id="9049358at2759"/>
<evidence type="ECO:0000256" key="1">
    <source>
        <dbReference type="SAM" id="MobiDB-lite"/>
    </source>
</evidence>
<feature type="signal peptide" evidence="2">
    <location>
        <begin position="1"/>
        <end position="17"/>
    </location>
</feature>
<comment type="caution">
    <text evidence="3">The sequence shown here is derived from an EMBL/GenBank/DDBJ whole genome shotgun (WGS) entry which is preliminary data.</text>
</comment>
<feature type="chain" id="PRO_5040406550" evidence="2">
    <location>
        <begin position="18"/>
        <end position="115"/>
    </location>
</feature>
<evidence type="ECO:0000256" key="2">
    <source>
        <dbReference type="SAM" id="SignalP"/>
    </source>
</evidence>
<dbReference type="EMBL" id="JAPFRF010000022">
    <property type="protein sequence ID" value="KAJ7304924.1"/>
    <property type="molecule type" value="Genomic_DNA"/>
</dbReference>
<proteinExistence type="predicted"/>
<keyword evidence="2" id="KW-0732">Signal</keyword>
<sequence>MLATLMTALFFMVKALGQLGNSLYQEEPLPYLVHQPLPWQVQCVTQSRRTSRDSEKGGRSRHNSLYGITGRKGGEASPAPSPVPSSGAEELGEPVETSAVTVQMHCCEHQQTRGK</sequence>
<accession>A0A9Q1AQQ1</accession>
<name>A0A9Q1AQQ1_9SAUR</name>
<dbReference type="Proteomes" id="UP001142489">
    <property type="component" value="Unassembled WGS sequence"/>
</dbReference>
<keyword evidence="4" id="KW-1185">Reference proteome</keyword>
<feature type="region of interest" description="Disordered" evidence="1">
    <location>
        <begin position="44"/>
        <end position="97"/>
    </location>
</feature>
<protein>
    <submittedName>
        <fullName evidence="3">Uncharacterized protein</fullName>
    </submittedName>
</protein>
<gene>
    <name evidence="3" type="ORF">JRQ81_010599</name>
</gene>
<dbReference type="AlphaFoldDB" id="A0A9Q1AQQ1"/>
<reference evidence="3" key="1">
    <citation type="journal article" date="2023" name="DNA Res.">
        <title>Chromosome-level genome assembly of Phrynocephalus forsythii using third-generation DNA sequencing and Hi-C analysis.</title>
        <authorList>
            <person name="Qi Y."/>
            <person name="Zhao W."/>
            <person name="Zhao Y."/>
            <person name="Niu C."/>
            <person name="Cao S."/>
            <person name="Zhang Y."/>
        </authorList>
    </citation>
    <scope>NUCLEOTIDE SEQUENCE</scope>
    <source>
        <tissue evidence="3">Muscle</tissue>
    </source>
</reference>
<organism evidence="3 4">
    <name type="scientific">Phrynocephalus forsythii</name>
    <dbReference type="NCBI Taxonomy" id="171643"/>
    <lineage>
        <taxon>Eukaryota</taxon>
        <taxon>Metazoa</taxon>
        <taxon>Chordata</taxon>
        <taxon>Craniata</taxon>
        <taxon>Vertebrata</taxon>
        <taxon>Euteleostomi</taxon>
        <taxon>Lepidosauria</taxon>
        <taxon>Squamata</taxon>
        <taxon>Bifurcata</taxon>
        <taxon>Unidentata</taxon>
        <taxon>Episquamata</taxon>
        <taxon>Toxicofera</taxon>
        <taxon>Iguania</taxon>
        <taxon>Acrodonta</taxon>
        <taxon>Agamidae</taxon>
        <taxon>Agaminae</taxon>
        <taxon>Phrynocephalus</taxon>
    </lineage>
</organism>
<evidence type="ECO:0000313" key="3">
    <source>
        <dbReference type="EMBL" id="KAJ7304924.1"/>
    </source>
</evidence>